<dbReference type="SUPFAM" id="SSF52540">
    <property type="entry name" value="P-loop containing nucleoside triphosphate hydrolases"/>
    <property type="match status" value="1"/>
</dbReference>
<gene>
    <name evidence="5" type="ORF">R9B83_02910</name>
</gene>
<dbReference type="PROSITE" id="PS50893">
    <property type="entry name" value="ABC_TRANSPORTER_2"/>
    <property type="match status" value="1"/>
</dbReference>
<protein>
    <submittedName>
        <fullName evidence="5">ABC transporter ATP-binding protein</fullName>
    </submittedName>
</protein>
<keyword evidence="3 5" id="KW-0067">ATP-binding</keyword>
<organism evidence="5 6">
    <name type="scientific">Metamycoplasma equirhinis</name>
    <dbReference type="NCBI Taxonomy" id="92402"/>
    <lineage>
        <taxon>Bacteria</taxon>
        <taxon>Bacillati</taxon>
        <taxon>Mycoplasmatota</taxon>
        <taxon>Mycoplasmoidales</taxon>
        <taxon>Metamycoplasmataceae</taxon>
        <taxon>Metamycoplasma</taxon>
    </lineage>
</organism>
<dbReference type="RefSeq" id="WP_140031218.1">
    <property type="nucleotide sequence ID" value="NZ_AP027305.1"/>
</dbReference>
<evidence type="ECO:0000313" key="5">
    <source>
        <dbReference type="EMBL" id="WPB53914.1"/>
    </source>
</evidence>
<dbReference type="InterPro" id="IPR027417">
    <property type="entry name" value="P-loop_NTPase"/>
</dbReference>
<dbReference type="EMBL" id="CP137845">
    <property type="protein sequence ID" value="WPB53914.1"/>
    <property type="molecule type" value="Genomic_DNA"/>
</dbReference>
<evidence type="ECO:0000313" key="6">
    <source>
        <dbReference type="Proteomes" id="UP001303601"/>
    </source>
</evidence>
<dbReference type="CDD" id="cd03230">
    <property type="entry name" value="ABC_DR_subfamily_A"/>
    <property type="match status" value="1"/>
</dbReference>
<dbReference type="InterPro" id="IPR017871">
    <property type="entry name" value="ABC_transporter-like_CS"/>
</dbReference>
<dbReference type="PANTHER" id="PTHR42939">
    <property type="entry name" value="ABC TRANSPORTER ATP-BINDING PROTEIN ALBC-RELATED"/>
    <property type="match status" value="1"/>
</dbReference>
<dbReference type="Proteomes" id="UP001303601">
    <property type="component" value="Chromosome"/>
</dbReference>
<name>A0ABZ0PA55_9BACT</name>
<dbReference type="SMART" id="SM00382">
    <property type="entry name" value="AAA"/>
    <property type="match status" value="1"/>
</dbReference>
<sequence>MNLAILKINNLTKIYPKSDKGIKEISFEVPTGDFHSFIGENGAGKTTTIKTIIGLYTKYTGEILIDGISSKEESSKSIIGYVPEVANFPKELTTNAYLKYLALLSNIDSKIAQNRIDEMLKKFGIYDLKNKCPYSFSSGQKKKVLLIQALIHKPKLLILDEPSANLDPTARFELFTLLNELKKEGVTIFISSHILTEIDRYTDSLTLIHNGEILYNGKKYSNLENIFYDKVIKNN</sequence>
<dbReference type="GeneID" id="94493827"/>
<keyword evidence="6" id="KW-1185">Reference proteome</keyword>
<dbReference type="GO" id="GO:0005524">
    <property type="term" value="F:ATP binding"/>
    <property type="evidence" value="ECO:0007669"/>
    <property type="project" value="UniProtKB-KW"/>
</dbReference>
<evidence type="ECO:0000256" key="1">
    <source>
        <dbReference type="ARBA" id="ARBA00022448"/>
    </source>
</evidence>
<feature type="domain" description="ABC transporter" evidence="4">
    <location>
        <begin position="6"/>
        <end position="235"/>
    </location>
</feature>
<keyword evidence="1" id="KW-0813">Transport</keyword>
<accession>A0ABZ0PA55</accession>
<dbReference type="InterPro" id="IPR003593">
    <property type="entry name" value="AAA+_ATPase"/>
</dbReference>
<proteinExistence type="predicted"/>
<evidence type="ECO:0000256" key="3">
    <source>
        <dbReference type="ARBA" id="ARBA00022840"/>
    </source>
</evidence>
<evidence type="ECO:0000259" key="4">
    <source>
        <dbReference type="PROSITE" id="PS50893"/>
    </source>
</evidence>
<dbReference type="InterPro" id="IPR051782">
    <property type="entry name" value="ABC_Transporter_VariousFunc"/>
</dbReference>
<dbReference type="Pfam" id="PF00005">
    <property type="entry name" value="ABC_tran"/>
    <property type="match status" value="1"/>
</dbReference>
<dbReference type="PANTHER" id="PTHR42939:SF1">
    <property type="entry name" value="ABC TRANSPORTER ATP-BINDING PROTEIN ALBC-RELATED"/>
    <property type="match status" value="1"/>
</dbReference>
<dbReference type="PROSITE" id="PS00211">
    <property type="entry name" value="ABC_TRANSPORTER_1"/>
    <property type="match status" value="1"/>
</dbReference>
<dbReference type="Gene3D" id="3.40.50.300">
    <property type="entry name" value="P-loop containing nucleotide triphosphate hydrolases"/>
    <property type="match status" value="1"/>
</dbReference>
<evidence type="ECO:0000256" key="2">
    <source>
        <dbReference type="ARBA" id="ARBA00022741"/>
    </source>
</evidence>
<keyword evidence="2" id="KW-0547">Nucleotide-binding</keyword>
<reference evidence="5" key="1">
    <citation type="submission" date="2023-11" db="EMBL/GenBank/DDBJ databases">
        <title>Completed genome sequence of Mycoplasma equirhinis type strain M432/72.</title>
        <authorList>
            <person name="Spergser J."/>
        </authorList>
    </citation>
    <scope>NUCLEOTIDE SEQUENCE [LARGE SCALE GENOMIC DNA]</scope>
    <source>
        <strain evidence="5">M432/72</strain>
    </source>
</reference>
<dbReference type="InterPro" id="IPR003439">
    <property type="entry name" value="ABC_transporter-like_ATP-bd"/>
</dbReference>